<dbReference type="InterPro" id="IPR052514">
    <property type="entry name" value="SAM-dependent_MTase"/>
</dbReference>
<dbReference type="KEGG" id="spii:G7077_09655"/>
<name>A0A6G7YQV3_9SPHN</name>
<proteinExistence type="predicted"/>
<dbReference type="NCBIfam" id="TIGR01444">
    <property type="entry name" value="fkbM_fam"/>
    <property type="match status" value="1"/>
</dbReference>
<accession>A0A6G7YQV3</accession>
<dbReference type="EMBL" id="CP049869">
    <property type="protein sequence ID" value="QIK79121.1"/>
    <property type="molecule type" value="Genomic_DNA"/>
</dbReference>
<keyword evidence="2" id="KW-0489">Methyltransferase</keyword>
<evidence type="ECO:0000313" key="2">
    <source>
        <dbReference type="EMBL" id="QIK79121.1"/>
    </source>
</evidence>
<gene>
    <name evidence="2" type="ORF">G7077_09655</name>
</gene>
<evidence type="ECO:0000313" key="3">
    <source>
        <dbReference type="Proteomes" id="UP000503222"/>
    </source>
</evidence>
<feature type="domain" description="Methyltransferase FkbM" evidence="1">
    <location>
        <begin position="100"/>
        <end position="261"/>
    </location>
</feature>
<dbReference type="SUPFAM" id="SSF53335">
    <property type="entry name" value="S-adenosyl-L-methionine-dependent methyltransferases"/>
    <property type="match status" value="1"/>
</dbReference>
<keyword evidence="3" id="KW-1185">Reference proteome</keyword>
<dbReference type="InterPro" id="IPR029063">
    <property type="entry name" value="SAM-dependent_MTases_sf"/>
</dbReference>
<dbReference type="InterPro" id="IPR006342">
    <property type="entry name" value="FkbM_mtfrase"/>
</dbReference>
<sequence>MTLALSRAYQKVVIATLRPYTLRQLPGWGRLYNRLAAWEQNDRWTGAPTVEMRHRDHGYVTLLDLTKWADRLTYFLGRWSDIAIQTAVKELVKPSDTIVDIGANRGDFSLFASSVVPQGKVISFEPNPVCRGRLIETIERNSIRNIAVQPFGLSDQPAELTLYIPAYNDGEATFAGEGAFDPNQTKAVTAEVRVGDNALCSERIALIKLDVEGFELHALKGLTETFNRDRPPLIIEIARKHLARAGSSPEQVISYIESLGYSGRMLGIQRSNGHHRFKLEALPKGDEGYDALFLHKDDPRASFLTA</sequence>
<dbReference type="PANTHER" id="PTHR34203:SF15">
    <property type="entry name" value="SLL1173 PROTEIN"/>
    <property type="match status" value="1"/>
</dbReference>
<dbReference type="RefSeq" id="WP_166411512.1">
    <property type="nucleotide sequence ID" value="NZ_CP049869.1"/>
</dbReference>
<dbReference type="Gene3D" id="3.40.50.150">
    <property type="entry name" value="Vaccinia Virus protein VP39"/>
    <property type="match status" value="1"/>
</dbReference>
<dbReference type="AlphaFoldDB" id="A0A6G7YQV3"/>
<dbReference type="GO" id="GO:0032259">
    <property type="term" value="P:methylation"/>
    <property type="evidence" value="ECO:0007669"/>
    <property type="project" value="UniProtKB-KW"/>
</dbReference>
<organism evidence="2 3">
    <name type="scientific">Sphingomonas piscis</name>
    <dbReference type="NCBI Taxonomy" id="2714943"/>
    <lineage>
        <taxon>Bacteria</taxon>
        <taxon>Pseudomonadati</taxon>
        <taxon>Pseudomonadota</taxon>
        <taxon>Alphaproteobacteria</taxon>
        <taxon>Sphingomonadales</taxon>
        <taxon>Sphingomonadaceae</taxon>
        <taxon>Sphingomonas</taxon>
    </lineage>
</organism>
<reference evidence="2 3" key="1">
    <citation type="submission" date="2020-03" db="EMBL/GenBank/DDBJ databases">
        <title>Sphingomonas sp. nov., isolated from fish.</title>
        <authorList>
            <person name="Hyun D.-W."/>
            <person name="Bae J.-W."/>
        </authorList>
    </citation>
    <scope>NUCLEOTIDE SEQUENCE [LARGE SCALE GENOMIC DNA]</scope>
    <source>
        <strain evidence="2 3">HDW15B</strain>
    </source>
</reference>
<keyword evidence="2" id="KW-0808">Transferase</keyword>
<dbReference type="PANTHER" id="PTHR34203">
    <property type="entry name" value="METHYLTRANSFERASE, FKBM FAMILY PROTEIN"/>
    <property type="match status" value="1"/>
</dbReference>
<dbReference type="Proteomes" id="UP000503222">
    <property type="component" value="Chromosome"/>
</dbReference>
<protein>
    <submittedName>
        <fullName evidence="2">FkbM family methyltransferase</fullName>
    </submittedName>
</protein>
<dbReference type="GO" id="GO:0008168">
    <property type="term" value="F:methyltransferase activity"/>
    <property type="evidence" value="ECO:0007669"/>
    <property type="project" value="UniProtKB-KW"/>
</dbReference>
<evidence type="ECO:0000259" key="1">
    <source>
        <dbReference type="Pfam" id="PF05050"/>
    </source>
</evidence>
<dbReference type="Pfam" id="PF05050">
    <property type="entry name" value="Methyltransf_21"/>
    <property type="match status" value="1"/>
</dbReference>